<feature type="compositionally biased region" description="Acidic residues" evidence="1">
    <location>
        <begin position="21"/>
        <end position="31"/>
    </location>
</feature>
<organism evidence="2 3">
    <name type="scientific">Natronobacterium texcoconense</name>
    <dbReference type="NCBI Taxonomy" id="1095778"/>
    <lineage>
        <taxon>Archaea</taxon>
        <taxon>Methanobacteriati</taxon>
        <taxon>Methanobacteriota</taxon>
        <taxon>Stenosarchaea group</taxon>
        <taxon>Halobacteria</taxon>
        <taxon>Halobacteriales</taxon>
        <taxon>Natrialbaceae</taxon>
        <taxon>Natronobacterium</taxon>
    </lineage>
</organism>
<feature type="region of interest" description="Disordered" evidence="1">
    <location>
        <begin position="1"/>
        <end position="41"/>
    </location>
</feature>
<dbReference type="AlphaFoldDB" id="A0A1H0ZBQ9"/>
<name>A0A1H0ZBQ9_NATTX</name>
<evidence type="ECO:0000256" key="1">
    <source>
        <dbReference type="SAM" id="MobiDB-lite"/>
    </source>
</evidence>
<keyword evidence="3" id="KW-1185">Reference proteome</keyword>
<reference evidence="3" key="1">
    <citation type="submission" date="2016-10" db="EMBL/GenBank/DDBJ databases">
        <authorList>
            <person name="Varghese N."/>
            <person name="Submissions S."/>
        </authorList>
    </citation>
    <scope>NUCLEOTIDE SEQUENCE [LARGE SCALE GENOMIC DNA]</scope>
    <source>
        <strain evidence="3">DSM 24767</strain>
    </source>
</reference>
<gene>
    <name evidence="2" type="ORF">SAMN04489842_0214</name>
</gene>
<sequence length="409" mass="44447">MTVRIRNSNVYTAPSRNDFDVPTEDSPDDSASESSSIDDGRTVSRRRLLRTGINTGIAATLVWGVGAANYVSSDDLGTITYALARPEPDADSLERRTKSVPVAWHESLRLAFDAQDAIHDLGLSPLVSSFVVPGSYDEPEASISVDATEETVAERLEEVTSDIPVDVNVLDNLPEMPDEEPDTDQAYQVSELEPERVPGGVVCETDHGSGTLTPALFDAETGSRYFATSNHVFGEEGTLEEQHRSEPLAIRYEDAARQIGEVTRGYPAADLVQVEPVDDFRPATEVERADPARVIGQFTRDGLADLMARDGALEKIGAFSDRTAGEIEGVNAVTCYAGEICKPGQLVWGDEDSLTDGDSGSANFRRDPENPDDYVLVGGINNARTWWPGGDFTWGTAAYHLLEEYGLHF</sequence>
<dbReference type="Proteomes" id="UP000198848">
    <property type="component" value="Unassembled WGS sequence"/>
</dbReference>
<evidence type="ECO:0000313" key="3">
    <source>
        <dbReference type="Proteomes" id="UP000198848"/>
    </source>
</evidence>
<feature type="compositionally biased region" description="Polar residues" evidence="1">
    <location>
        <begin position="1"/>
        <end position="15"/>
    </location>
</feature>
<evidence type="ECO:0000313" key="2">
    <source>
        <dbReference type="EMBL" id="SDQ24779.1"/>
    </source>
</evidence>
<accession>A0A1H0ZBQ9</accession>
<dbReference type="STRING" id="1095778.SAMN04489842_0214"/>
<protein>
    <submittedName>
        <fullName evidence="2">Uncharacterized protein</fullName>
    </submittedName>
</protein>
<dbReference type="EMBL" id="FNLC01000001">
    <property type="protein sequence ID" value="SDQ24779.1"/>
    <property type="molecule type" value="Genomic_DNA"/>
</dbReference>
<proteinExistence type="predicted"/>